<accession>A0AC61U188</accession>
<evidence type="ECO:0000313" key="2">
    <source>
        <dbReference type="Proteomes" id="UP001059663"/>
    </source>
</evidence>
<organism evidence="1 2">
    <name type="scientific">Janibacter limosus</name>
    <dbReference type="NCBI Taxonomy" id="53458"/>
    <lineage>
        <taxon>Bacteria</taxon>
        <taxon>Bacillati</taxon>
        <taxon>Actinomycetota</taxon>
        <taxon>Actinomycetes</taxon>
        <taxon>Micrococcales</taxon>
        <taxon>Intrasporangiaceae</taxon>
        <taxon>Janibacter</taxon>
    </lineage>
</organism>
<proteinExistence type="predicted"/>
<protein>
    <submittedName>
        <fullName evidence="1">Uncharacterized protein</fullName>
    </submittedName>
</protein>
<sequence length="126" mass="13252">MSSSPRRRIGRDGILLAVMLCVPLLVLPGFRVAAAPSAPPPVEERPIQLISDTSTPRPTSTSPSPTTTSPTTTSPPKKSTTKTSTKKAPEHHRAEDDPTAARGAADHVDAHTDADPDLADQCAVVR</sequence>
<reference evidence="1" key="1">
    <citation type="submission" date="2021-11" db="EMBL/GenBank/DDBJ databases">
        <title>Study of the species diversity of bacterial strains isolated from a unique natural object - Shulgan-Tash cave (Bashkiria).</title>
        <authorList>
            <person name="Sazanova A.L."/>
            <person name="Chirak E.R."/>
            <person name="Safronova V.I."/>
        </authorList>
    </citation>
    <scope>NUCLEOTIDE SEQUENCE</scope>
    <source>
        <strain evidence="1">P1</strain>
    </source>
</reference>
<name>A0AC61U188_9MICO</name>
<dbReference type="EMBL" id="CP087977">
    <property type="protein sequence ID" value="UUZ43762.1"/>
    <property type="molecule type" value="Genomic_DNA"/>
</dbReference>
<dbReference type="Proteomes" id="UP001059663">
    <property type="component" value="Chromosome"/>
</dbReference>
<evidence type="ECO:0000313" key="1">
    <source>
        <dbReference type="EMBL" id="UUZ43762.1"/>
    </source>
</evidence>
<gene>
    <name evidence="1" type="ORF">LP422_13215</name>
</gene>